<organism evidence="1 3">
    <name type="scientific">Didymodactylos carnosus</name>
    <dbReference type="NCBI Taxonomy" id="1234261"/>
    <lineage>
        <taxon>Eukaryota</taxon>
        <taxon>Metazoa</taxon>
        <taxon>Spiralia</taxon>
        <taxon>Gnathifera</taxon>
        <taxon>Rotifera</taxon>
        <taxon>Eurotatoria</taxon>
        <taxon>Bdelloidea</taxon>
        <taxon>Philodinida</taxon>
        <taxon>Philodinidae</taxon>
        <taxon>Didymodactylos</taxon>
    </lineage>
</organism>
<reference evidence="1" key="1">
    <citation type="submission" date="2021-02" db="EMBL/GenBank/DDBJ databases">
        <authorList>
            <person name="Nowell W R."/>
        </authorList>
    </citation>
    <scope>NUCLEOTIDE SEQUENCE</scope>
</reference>
<dbReference type="OrthoDB" id="10020110at2759"/>
<evidence type="ECO:0000313" key="3">
    <source>
        <dbReference type="Proteomes" id="UP000663829"/>
    </source>
</evidence>
<proteinExistence type="predicted"/>
<evidence type="ECO:0000313" key="1">
    <source>
        <dbReference type="EMBL" id="CAF1566470.1"/>
    </source>
</evidence>
<keyword evidence="3" id="KW-1185">Reference proteome</keyword>
<dbReference type="AlphaFoldDB" id="A0A815Y6J8"/>
<name>A0A815Y6J8_9BILA</name>
<dbReference type="Proteomes" id="UP000681722">
    <property type="component" value="Unassembled WGS sequence"/>
</dbReference>
<dbReference type="EMBL" id="CAJNOQ010029102">
    <property type="protein sequence ID" value="CAF1566470.1"/>
    <property type="molecule type" value="Genomic_DNA"/>
</dbReference>
<evidence type="ECO:0000313" key="2">
    <source>
        <dbReference type="EMBL" id="CAF4428749.1"/>
    </source>
</evidence>
<dbReference type="EMBL" id="CAJOBC010094895">
    <property type="protein sequence ID" value="CAF4428749.1"/>
    <property type="molecule type" value="Genomic_DNA"/>
</dbReference>
<accession>A0A815Y6J8</accession>
<protein>
    <submittedName>
        <fullName evidence="1">Uncharacterized protein</fullName>
    </submittedName>
</protein>
<gene>
    <name evidence="1" type="ORF">GPM918_LOCUS40109</name>
    <name evidence="2" type="ORF">SRO942_LOCUS41028</name>
</gene>
<sequence length="113" mass="13159">MDEIKVNLKLNYPEFPLPQNDILYSTIGTLIQDKNFDDIALLTRLSSEDMNLWRTQTIKPSSSRQKTYRISFPTKLKSNIFELNDDDLALLLRIIMGPFNDTCITRNNVKSIY</sequence>
<dbReference type="Proteomes" id="UP000663829">
    <property type="component" value="Unassembled WGS sequence"/>
</dbReference>
<comment type="caution">
    <text evidence="1">The sequence shown here is derived from an EMBL/GenBank/DDBJ whole genome shotgun (WGS) entry which is preliminary data.</text>
</comment>